<dbReference type="InterPro" id="IPR036928">
    <property type="entry name" value="AS_sf"/>
</dbReference>
<dbReference type="PANTHER" id="PTHR42678:SF34">
    <property type="entry name" value="OS04G0183300 PROTEIN"/>
    <property type="match status" value="1"/>
</dbReference>
<gene>
    <name evidence="1" type="ORF">TT172_LOCUS2405</name>
</gene>
<dbReference type="SUPFAM" id="SSF75304">
    <property type="entry name" value="Amidase signature (AS) enzymes"/>
    <property type="match status" value="1"/>
</dbReference>
<dbReference type="EMBL" id="OUUZ01000003">
    <property type="protein sequence ID" value="SPQ19986.1"/>
    <property type="molecule type" value="Genomic_DNA"/>
</dbReference>
<reference evidence="1 2" key="1">
    <citation type="submission" date="2018-04" db="EMBL/GenBank/DDBJ databases">
        <authorList>
            <person name="Huttner S."/>
            <person name="Dainat J."/>
        </authorList>
    </citation>
    <scope>NUCLEOTIDE SEQUENCE [LARGE SCALE GENOMIC DNA]</scope>
</reference>
<dbReference type="Proteomes" id="UP000289323">
    <property type="component" value="Unassembled WGS sequence"/>
</dbReference>
<dbReference type="AlphaFoldDB" id="A0A446BBU9"/>
<protein>
    <submittedName>
        <fullName evidence="1">39ae6c8f-f9d2-4d25-8156-e91b8fe1c74b</fullName>
    </submittedName>
</protein>
<name>A0A446BBU9_9PEZI</name>
<dbReference type="PANTHER" id="PTHR42678">
    <property type="entry name" value="AMIDASE"/>
    <property type="match status" value="1"/>
</dbReference>
<dbReference type="Gene3D" id="3.90.1300.10">
    <property type="entry name" value="Amidase signature (AS) domain"/>
    <property type="match status" value="1"/>
</dbReference>
<accession>A0A446BBU9</accession>
<evidence type="ECO:0000313" key="2">
    <source>
        <dbReference type="Proteomes" id="UP000289323"/>
    </source>
</evidence>
<proteinExistence type="predicted"/>
<evidence type="ECO:0000313" key="1">
    <source>
        <dbReference type="EMBL" id="SPQ19986.1"/>
    </source>
</evidence>
<organism evidence="1 2">
    <name type="scientific">Thermothielavioides terrestris</name>
    <dbReference type="NCBI Taxonomy" id="2587410"/>
    <lineage>
        <taxon>Eukaryota</taxon>
        <taxon>Fungi</taxon>
        <taxon>Dikarya</taxon>
        <taxon>Ascomycota</taxon>
        <taxon>Pezizomycotina</taxon>
        <taxon>Sordariomycetes</taxon>
        <taxon>Sordariomycetidae</taxon>
        <taxon>Sordariales</taxon>
        <taxon>Chaetomiaceae</taxon>
        <taxon>Thermothielavioides</taxon>
    </lineage>
</organism>
<sequence>MAKSVHDVAAATEAILDLPARAKLPVDGYRSFFSTSFNGLRLGFVDPAVWRFPPDLWVPSEEAKKQHDAAYHEAREKMQSLGAEVIYPVTLPQPSELTVGDDYTPFIVNCYEHEETANEFFRDFVKPGTQVHDLASVVEFNKKHAEKCLPKDAPDQSWLVRAVENRPSEAQYRDAFQHMLQVGRDQGLRKVLDEHNLDVVIAPMDSPVCSLSTASGYPISNVPLGRYHLKGQLSRPFGLAALARPEAEGTLIKFMSAFEANFPARVIPEQLLSETRN</sequence>